<evidence type="ECO:0000313" key="2">
    <source>
        <dbReference type="EMBL" id="KAG1554193.1"/>
    </source>
</evidence>
<gene>
    <name evidence="2" type="ORF">G6F51_000113</name>
</gene>
<feature type="compositionally biased region" description="Pro residues" evidence="1">
    <location>
        <begin position="52"/>
        <end position="63"/>
    </location>
</feature>
<comment type="caution">
    <text evidence="2">The sequence shown here is derived from an EMBL/GenBank/DDBJ whole genome shotgun (WGS) entry which is preliminary data.</text>
</comment>
<accession>A0A9P6YQ87</accession>
<reference evidence="2" key="1">
    <citation type="journal article" date="2020" name="Microb. Genom.">
        <title>Genetic diversity of clinical and environmental Mucorales isolates obtained from an investigation of mucormycosis cases among solid organ transplant recipients.</title>
        <authorList>
            <person name="Nguyen M.H."/>
            <person name="Kaul D."/>
            <person name="Muto C."/>
            <person name="Cheng S.J."/>
            <person name="Richter R.A."/>
            <person name="Bruno V.M."/>
            <person name="Liu G."/>
            <person name="Beyhan S."/>
            <person name="Sundermann A.J."/>
            <person name="Mounaud S."/>
            <person name="Pasculle A.W."/>
            <person name="Nierman W.C."/>
            <person name="Driscoll E."/>
            <person name="Cumbie R."/>
            <person name="Clancy C.J."/>
            <person name="Dupont C.L."/>
        </authorList>
    </citation>
    <scope>NUCLEOTIDE SEQUENCE</scope>
    <source>
        <strain evidence="2">GL16</strain>
    </source>
</reference>
<dbReference type="Proteomes" id="UP000717996">
    <property type="component" value="Unassembled WGS sequence"/>
</dbReference>
<name>A0A9P6YQ87_RHIOR</name>
<organism evidence="2 3">
    <name type="scientific">Rhizopus oryzae</name>
    <name type="common">Mucormycosis agent</name>
    <name type="synonym">Rhizopus arrhizus var. delemar</name>
    <dbReference type="NCBI Taxonomy" id="64495"/>
    <lineage>
        <taxon>Eukaryota</taxon>
        <taxon>Fungi</taxon>
        <taxon>Fungi incertae sedis</taxon>
        <taxon>Mucoromycota</taxon>
        <taxon>Mucoromycotina</taxon>
        <taxon>Mucoromycetes</taxon>
        <taxon>Mucorales</taxon>
        <taxon>Mucorineae</taxon>
        <taxon>Rhizopodaceae</taxon>
        <taxon>Rhizopus</taxon>
    </lineage>
</organism>
<sequence>MDQASLAILNRHFSPLSIRVKSPSDLLDAVGYPKLTIRNLVTPSSSSSSSSSPPPPSSLPPQPARLVEKTLIEQQPLIHEEELYRLNKKLIEFEHERNIWQQKLNAYRLREERLRKMIEDNQAEINQLLYTNQSDTEYSEEEDDDDDVYYYYPHYYYYYSYPYHDSYY</sequence>
<feature type="region of interest" description="Disordered" evidence="1">
    <location>
        <begin position="41"/>
        <end position="64"/>
    </location>
</feature>
<protein>
    <submittedName>
        <fullName evidence="2">Uncharacterized protein</fullName>
    </submittedName>
</protein>
<dbReference type="AlphaFoldDB" id="A0A9P6YQ87"/>
<dbReference type="OrthoDB" id="2273451at2759"/>
<proteinExistence type="predicted"/>
<evidence type="ECO:0000313" key="3">
    <source>
        <dbReference type="Proteomes" id="UP000717996"/>
    </source>
</evidence>
<dbReference type="EMBL" id="JAANIT010000005">
    <property type="protein sequence ID" value="KAG1554193.1"/>
    <property type="molecule type" value="Genomic_DNA"/>
</dbReference>
<evidence type="ECO:0000256" key="1">
    <source>
        <dbReference type="SAM" id="MobiDB-lite"/>
    </source>
</evidence>